<dbReference type="EMBL" id="VBRC01000009">
    <property type="protein sequence ID" value="TLK25218.1"/>
    <property type="molecule type" value="Genomic_DNA"/>
</dbReference>
<dbReference type="RefSeq" id="WP_129120394.1">
    <property type="nucleotide sequence ID" value="NZ_BSUI01000009.1"/>
</dbReference>
<reference evidence="2 3" key="1">
    <citation type="submission" date="2019-04" db="EMBL/GenBank/DDBJ databases">
        <title>Deinococcus metalilatus MA1002 mutant No.5.</title>
        <authorList>
            <person name="Park W."/>
            <person name="Park C."/>
        </authorList>
    </citation>
    <scope>NUCLEOTIDE SEQUENCE [LARGE SCALE GENOMIC DNA]</scope>
    <source>
        <strain evidence="2 3">MA1002-m5</strain>
    </source>
</reference>
<evidence type="ECO:0000313" key="3">
    <source>
        <dbReference type="Proteomes" id="UP000308000"/>
    </source>
</evidence>
<protein>
    <submittedName>
        <fullName evidence="2">Uncharacterized protein</fullName>
    </submittedName>
</protein>
<dbReference type="Proteomes" id="UP000308000">
    <property type="component" value="Unassembled WGS sequence"/>
</dbReference>
<dbReference type="Proteomes" id="UP000536909">
    <property type="component" value="Unassembled WGS sequence"/>
</dbReference>
<dbReference type="EMBL" id="JACHFV010000011">
    <property type="protein sequence ID" value="MBB5296296.1"/>
    <property type="molecule type" value="Genomic_DNA"/>
</dbReference>
<dbReference type="Pfam" id="PF20223">
    <property type="entry name" value="DUF6582"/>
    <property type="match status" value="1"/>
</dbReference>
<evidence type="ECO:0000313" key="4">
    <source>
        <dbReference type="Proteomes" id="UP000536909"/>
    </source>
</evidence>
<accession>A0AAJ5F1M2</accession>
<comment type="caution">
    <text evidence="2">The sequence shown here is derived from an EMBL/GenBank/DDBJ whole genome shotgun (WGS) entry which is preliminary data.</text>
</comment>
<name>A0AAJ5F1M2_9DEIO</name>
<evidence type="ECO:0000313" key="2">
    <source>
        <dbReference type="EMBL" id="TLK25218.1"/>
    </source>
</evidence>
<reference evidence="1 4" key="2">
    <citation type="submission" date="2020-08" db="EMBL/GenBank/DDBJ databases">
        <title>Genomic Encyclopedia of Type Strains, Phase IV (KMG-IV): sequencing the most valuable type-strain genomes for metagenomic binning, comparative biology and taxonomic classification.</title>
        <authorList>
            <person name="Goeker M."/>
        </authorList>
    </citation>
    <scope>NUCLEOTIDE SEQUENCE [LARGE SCALE GENOMIC DNA]</scope>
    <source>
        <strain evidence="1 4">DSM 105434</strain>
    </source>
</reference>
<keyword evidence="4" id="KW-1185">Reference proteome</keyword>
<gene>
    <name evidence="2" type="ORF">FCS05_13735</name>
    <name evidence="1" type="ORF">HNQ10_003143</name>
</gene>
<dbReference type="InterPro" id="IPR046489">
    <property type="entry name" value="DUF6582"/>
</dbReference>
<proteinExistence type="predicted"/>
<dbReference type="AlphaFoldDB" id="A0AAJ5F1M2"/>
<sequence>MSELSDKQREQLKDRQFAYIDRQGGRHLPIEDETHVRNAVARFSQTDFESGEAKHQAAQKIVDAAQKYGIELSDDDAVVKAARSKG</sequence>
<organism evidence="2 3">
    <name type="scientific">Deinococcus metallilatus</name>
    <dbReference type="NCBI Taxonomy" id="1211322"/>
    <lineage>
        <taxon>Bacteria</taxon>
        <taxon>Thermotogati</taxon>
        <taxon>Deinococcota</taxon>
        <taxon>Deinococci</taxon>
        <taxon>Deinococcales</taxon>
        <taxon>Deinococcaceae</taxon>
        <taxon>Deinococcus</taxon>
    </lineage>
</organism>
<evidence type="ECO:0000313" key="1">
    <source>
        <dbReference type="EMBL" id="MBB5296296.1"/>
    </source>
</evidence>